<dbReference type="EMBL" id="PP272671">
    <property type="protein sequence ID" value="WZI33398.1"/>
    <property type="molecule type" value="Viral_cRNA"/>
</dbReference>
<dbReference type="InterPro" id="IPR043502">
    <property type="entry name" value="DNA/RNA_pol_sf"/>
</dbReference>
<keyword evidence="1" id="KW-0808">Transferase</keyword>
<evidence type="ECO:0000313" key="7">
    <source>
        <dbReference type="EMBL" id="WZI33534.1"/>
    </source>
</evidence>
<evidence type="ECO:0000256" key="1">
    <source>
        <dbReference type="ARBA" id="ARBA00022679"/>
    </source>
</evidence>
<dbReference type="SUPFAM" id="SSF56672">
    <property type="entry name" value="DNA/RNA polymerases"/>
    <property type="match status" value="1"/>
</dbReference>
<reference evidence="5" key="1">
    <citation type="journal article" date="2024" name="NPJ Biofilms Microbiomes">
        <title>Decoding the RNA viromes in shrew lungs along the eastern coast of China.</title>
        <authorList>
            <person name="Zhang J.T."/>
            <person name="Hu Z.Y."/>
            <person name="Tang F."/>
            <person name="Liu Y.T."/>
            <person name="Tan W.L."/>
            <person name="Ma X.F."/>
            <person name="Zhang Y.F."/>
            <person name="Si G.Q."/>
            <person name="Zhang L."/>
            <person name="Zhang M.Q."/>
            <person name="Peng C."/>
            <person name="Fu B.K."/>
            <person name="Fang L.Q."/>
            <person name="Zhang X.A."/>
            <person name="Liu W."/>
        </authorList>
    </citation>
    <scope>NUCLEOTIDE SEQUENCE</scope>
    <source>
        <strain evidence="3">Ribo_14</strain>
        <strain evidence="4">Ribo_15</strain>
        <strain evidence="5">Ribo_16</strain>
        <strain evidence="6">Ribo_17</strain>
        <strain evidence="7">Ribo_3</strain>
    </source>
</reference>
<evidence type="ECO:0000313" key="5">
    <source>
        <dbReference type="EMBL" id="WZI33398.1"/>
    </source>
</evidence>
<keyword evidence="5" id="KW-0696">RNA-directed RNA polymerase</keyword>
<keyword evidence="2" id="KW-0548">Nucleotidyltransferase</keyword>
<dbReference type="EMBL" id="PP272672">
    <property type="protein sequence ID" value="WZI33399.1"/>
    <property type="molecule type" value="Viral_cRNA"/>
</dbReference>
<proteinExistence type="predicted"/>
<evidence type="ECO:0000313" key="3">
    <source>
        <dbReference type="EMBL" id="WZI33396.1"/>
    </source>
</evidence>
<protein>
    <submittedName>
        <fullName evidence="5 7">RNA-dependent RNA polymerase</fullName>
    </submittedName>
</protein>
<sequence length="628" mass="70946">MRWRDAFRIAHYRHYKGYDRFNCAIIINSCLVEKSFDKFTKKFVLKYNLFGRLKTASHRNPYHLLKITSFQISSVTYLVQGSIMAERGDMELGLFLKQSIPKQITLKDTIKKDPCRLKPIAAPNLPLEILTDEERAQVDQWGHSSQIVDAELRSRAITMFVKEKEQLDDEDYDEELWLQFVSMVVLSDDEIRDVPPVTKDDLLSVPINKNSSGLLALDPCDGIVHGTKEGMIDVAADLAMDARPVLIPHTLSPKWEALKKGKKLRYIVLQEFRLFLLSFYFFGDMVKKHGRVVNSDAVGLSLMNGDMLKPWLNMIMGIMNHDECEFEEALNKLEEIGCNESDKSQWEYELLNHCMEAYTLYLASTRTPAPPDLKRFCNVLAHQLCPYIQFADNQAFPALGKVTSGSFFTTKGNTKIHGAGVQSAVLTIQKHNGIMGDENCGCFVCRGLPSRVVFTERDIYLVCLCVITGDDYLGPNIHSEIFNKIIDLKLGSITKTEVLPAFGEPGVECAKFLQHSVRKEGNRLTSFRETGRILGKLYNGDARLDPASLIEALHSAALEAGDNPRVNDLMHQLYDWVIDSKDFEEFSDALIEAGESYMPVPPPSLNTVVNLQNELNRAAFDLAADRLV</sequence>
<dbReference type="EMBL" id="PP272670">
    <property type="protein sequence ID" value="WZI33397.1"/>
    <property type="molecule type" value="Viral_cRNA"/>
</dbReference>
<organism evidence="5">
    <name type="scientific">Crocidura shantungensis ribovirus 3</name>
    <dbReference type="NCBI Taxonomy" id="3139538"/>
    <lineage>
        <taxon>Viruses</taxon>
        <taxon>Riboviria</taxon>
    </lineage>
</organism>
<accession>A0AB38ZK18</accession>
<evidence type="ECO:0000313" key="4">
    <source>
        <dbReference type="EMBL" id="WZI33397.1"/>
    </source>
</evidence>
<name>A0AB38ZK18_9VIRU</name>
<dbReference type="EMBL" id="PP272770">
    <property type="protein sequence ID" value="WZI33534.1"/>
    <property type="molecule type" value="Viral_cRNA"/>
</dbReference>
<evidence type="ECO:0000256" key="2">
    <source>
        <dbReference type="ARBA" id="ARBA00022695"/>
    </source>
</evidence>
<evidence type="ECO:0000313" key="6">
    <source>
        <dbReference type="EMBL" id="WZI33399.1"/>
    </source>
</evidence>
<dbReference type="EMBL" id="PP272669">
    <property type="protein sequence ID" value="WZI33396.1"/>
    <property type="molecule type" value="Viral_cRNA"/>
</dbReference>
<dbReference type="GO" id="GO:0003968">
    <property type="term" value="F:RNA-directed RNA polymerase activity"/>
    <property type="evidence" value="ECO:0007669"/>
    <property type="project" value="UniProtKB-KW"/>
</dbReference>
<reference evidence="5" key="2">
    <citation type="submission" date="2024-01" db="EMBL/GenBank/DDBJ databases">
        <authorList>
            <person name="Zhang X.-A."/>
            <person name="Zhang J.-T."/>
            <person name="Hu Z.-Y."/>
            <person name="Liu W."/>
        </authorList>
    </citation>
    <scope>NUCLEOTIDE SEQUENCE</scope>
    <source>
        <strain evidence="3">Ribo_14</strain>
        <strain evidence="4">Ribo_15</strain>
        <strain evidence="5">Ribo_16</strain>
        <strain evidence="6">Ribo_17</strain>
        <strain evidence="7">Ribo_3</strain>
    </source>
</reference>